<dbReference type="AlphaFoldDB" id="E3MJ76"/>
<accession>E3MJ76</accession>
<gene>
    <name evidence="1" type="ORF">CRE_09520</name>
</gene>
<dbReference type="InParanoid" id="E3MJ76"/>
<reference evidence="1" key="1">
    <citation type="submission" date="2007-07" db="EMBL/GenBank/DDBJ databases">
        <title>PCAP assembly of the Caenorhabditis remanei genome.</title>
        <authorList>
            <consortium name="The Caenorhabditis remanei Sequencing Consortium"/>
            <person name="Wilson R.K."/>
        </authorList>
    </citation>
    <scope>NUCLEOTIDE SEQUENCE [LARGE SCALE GENOMIC DNA]</scope>
    <source>
        <strain evidence="1">PB4641</strain>
    </source>
</reference>
<dbReference type="KEGG" id="crq:GCK72_007259"/>
<name>E3MJ76_CAERE</name>
<keyword evidence="2" id="KW-1185">Reference proteome</keyword>
<sequence>MLPGLSYPSLRVVLENLEASKRFCISARCSAISRIDKTVPLRIEQLRFLDNEISLNRIIFRFDSINVRETEEQARRRIQESLTPGDILLDYKNDEKKIKVEQLKYLKHSDGYKSRRHRYTRRLPKNVTASDALKRLSNYILEQRKHIIVDELNIWNCSQKVLRLPQNIQFRVRRLQAAKNDVRLLKHIVDPSCFPLAFILVKSWKEEYLEDSFLQSSKELSVFATNNSTEYWLATLSKMKISFVNLREIFFSESEILSIIRNMIESEVSRSTNRIILDCKGEKFLEKLMKKVKKRFSGNVVNFKSMDKLQNIVIPSNIVSVPLDSDTELIVHGFQYKKNWNKNVAIYLRLIVFKIGLCVPIEKKKFLGLTWFS</sequence>
<dbReference type="CTD" id="9802162"/>
<evidence type="ECO:0000313" key="2">
    <source>
        <dbReference type="Proteomes" id="UP000008281"/>
    </source>
</evidence>
<protein>
    <recommendedName>
        <fullName evidence="3">DUF38 domain-containing protein</fullName>
    </recommendedName>
</protein>
<dbReference type="GeneID" id="9802162"/>
<evidence type="ECO:0000313" key="1">
    <source>
        <dbReference type="EMBL" id="EFP03502.1"/>
    </source>
</evidence>
<dbReference type="EMBL" id="DS268449">
    <property type="protein sequence ID" value="EFP03502.1"/>
    <property type="molecule type" value="Genomic_DNA"/>
</dbReference>
<dbReference type="RefSeq" id="XP_003103911.2">
    <property type="nucleotide sequence ID" value="XM_003103863.2"/>
</dbReference>
<evidence type="ECO:0008006" key="3">
    <source>
        <dbReference type="Google" id="ProtNLM"/>
    </source>
</evidence>
<dbReference type="Pfam" id="PF12078">
    <property type="entry name" value="DUF3557"/>
    <property type="match status" value="1"/>
</dbReference>
<dbReference type="OrthoDB" id="5910309at2759"/>
<dbReference type="HOGENOM" id="CLU_042576_3_0_1"/>
<dbReference type="InterPro" id="IPR021942">
    <property type="entry name" value="DUF3557"/>
</dbReference>
<dbReference type="Proteomes" id="UP000008281">
    <property type="component" value="Unassembled WGS sequence"/>
</dbReference>
<organism evidence="2">
    <name type="scientific">Caenorhabditis remanei</name>
    <name type="common">Caenorhabditis vulgaris</name>
    <dbReference type="NCBI Taxonomy" id="31234"/>
    <lineage>
        <taxon>Eukaryota</taxon>
        <taxon>Metazoa</taxon>
        <taxon>Ecdysozoa</taxon>
        <taxon>Nematoda</taxon>
        <taxon>Chromadorea</taxon>
        <taxon>Rhabditida</taxon>
        <taxon>Rhabditina</taxon>
        <taxon>Rhabditomorpha</taxon>
        <taxon>Rhabditoidea</taxon>
        <taxon>Rhabditidae</taxon>
        <taxon>Peloderinae</taxon>
        <taxon>Caenorhabditis</taxon>
    </lineage>
</organism>
<proteinExistence type="predicted"/>
<dbReference type="PANTHER" id="PTHR31379:SF1">
    <property type="entry name" value="F-BOX C PROTEIN-RELATED"/>
    <property type="match status" value="1"/>
</dbReference>
<dbReference type="PANTHER" id="PTHR31379">
    <property type="entry name" value="F-BOX C PROTEIN-RELATED-RELATED"/>
    <property type="match status" value="1"/>
</dbReference>